<name>A0A158JS60_9BURK</name>
<proteinExistence type="predicted"/>
<dbReference type="Proteomes" id="UP000054770">
    <property type="component" value="Unassembled WGS sequence"/>
</dbReference>
<comment type="caution">
    <text evidence="1">The sequence shown here is derived from an EMBL/GenBank/DDBJ whole genome shotgun (WGS) entry which is preliminary data.</text>
</comment>
<reference evidence="1" key="1">
    <citation type="submission" date="2016-01" db="EMBL/GenBank/DDBJ databases">
        <authorList>
            <person name="Peeters C."/>
        </authorList>
    </citation>
    <scope>NUCLEOTIDE SEQUENCE [LARGE SCALE GENOMIC DNA]</scope>
    <source>
        <strain evidence="1">LMG 22940</strain>
    </source>
</reference>
<organism evidence="1 2">
    <name type="scientific">Caballeronia choica</name>
    <dbReference type="NCBI Taxonomy" id="326476"/>
    <lineage>
        <taxon>Bacteria</taxon>
        <taxon>Pseudomonadati</taxon>
        <taxon>Pseudomonadota</taxon>
        <taxon>Betaproteobacteria</taxon>
        <taxon>Burkholderiales</taxon>
        <taxon>Burkholderiaceae</taxon>
        <taxon>Caballeronia</taxon>
    </lineage>
</organism>
<sequence length="114" mass="12420">MDIQDESDQPTQTSAAGLMRLASTIGELLREQAIDSRFGAKLYKRLEKEAKRVAEKGPAPLGKAQKAALKESIDALEHALVQRDADLLVQANARLRESEAATAAKPHKAKKDET</sequence>
<evidence type="ECO:0000313" key="2">
    <source>
        <dbReference type="Proteomes" id="UP000054770"/>
    </source>
</evidence>
<dbReference type="OrthoDB" id="9015575at2"/>
<protein>
    <submittedName>
        <fullName evidence="1">Uncharacterized protein</fullName>
    </submittedName>
</protein>
<keyword evidence="2" id="KW-1185">Reference proteome</keyword>
<dbReference type="AlphaFoldDB" id="A0A158JS60"/>
<dbReference type="EMBL" id="FCON02000046">
    <property type="protein sequence ID" value="SAL71261.1"/>
    <property type="molecule type" value="Genomic_DNA"/>
</dbReference>
<gene>
    <name evidence="1" type="ORF">AWB68_04112</name>
</gene>
<accession>A0A158JS60</accession>
<dbReference type="RefSeq" id="WP_087646196.1">
    <property type="nucleotide sequence ID" value="NZ_FCON02000046.1"/>
</dbReference>
<evidence type="ECO:0000313" key="1">
    <source>
        <dbReference type="EMBL" id="SAL71261.1"/>
    </source>
</evidence>